<keyword evidence="3 4" id="KW-0443">Lipid metabolism</keyword>
<dbReference type="Pfam" id="PF01734">
    <property type="entry name" value="Patatin"/>
    <property type="match status" value="1"/>
</dbReference>
<feature type="active site" description="Nucleophile" evidence="4">
    <location>
        <position position="47"/>
    </location>
</feature>
<dbReference type="AlphaFoldDB" id="A0A4R3VEJ0"/>
<dbReference type="SUPFAM" id="SSF52151">
    <property type="entry name" value="FabD/lysophospholipase-like"/>
    <property type="match status" value="1"/>
</dbReference>
<gene>
    <name evidence="6" type="ORF">EV671_1005113</name>
</gene>
<dbReference type="InterPro" id="IPR050301">
    <property type="entry name" value="NTE"/>
</dbReference>
<dbReference type="PANTHER" id="PTHR14226:SF57">
    <property type="entry name" value="BLR7027 PROTEIN"/>
    <property type="match status" value="1"/>
</dbReference>
<evidence type="ECO:0000256" key="4">
    <source>
        <dbReference type="PROSITE-ProRule" id="PRU01161"/>
    </source>
</evidence>
<name>A0A4R3VEJ0_ROSSA</name>
<organism evidence="6 7">
    <name type="scientific">Roseateles saccharophilus</name>
    <name type="common">Pseudomonas saccharophila</name>
    <dbReference type="NCBI Taxonomy" id="304"/>
    <lineage>
        <taxon>Bacteria</taxon>
        <taxon>Pseudomonadati</taxon>
        <taxon>Pseudomonadota</taxon>
        <taxon>Betaproteobacteria</taxon>
        <taxon>Burkholderiales</taxon>
        <taxon>Sphaerotilaceae</taxon>
        <taxon>Roseateles</taxon>
    </lineage>
</organism>
<keyword evidence="1 4" id="KW-0378">Hydrolase</keyword>
<accession>A0A4R3VEJ0</accession>
<evidence type="ECO:0000313" key="7">
    <source>
        <dbReference type="Proteomes" id="UP000295110"/>
    </source>
</evidence>
<dbReference type="RefSeq" id="WP_132570447.1">
    <property type="nucleotide sequence ID" value="NZ_CBCSGL010000005.1"/>
</dbReference>
<evidence type="ECO:0000256" key="3">
    <source>
        <dbReference type="ARBA" id="ARBA00023098"/>
    </source>
</evidence>
<feature type="domain" description="PNPLA" evidence="5">
    <location>
        <begin position="8"/>
        <end position="227"/>
    </location>
</feature>
<dbReference type="GO" id="GO:0016042">
    <property type="term" value="P:lipid catabolic process"/>
    <property type="evidence" value="ECO:0007669"/>
    <property type="project" value="UniProtKB-UniRule"/>
</dbReference>
<dbReference type="Proteomes" id="UP000295110">
    <property type="component" value="Unassembled WGS sequence"/>
</dbReference>
<feature type="short sequence motif" description="DGA/G" evidence="4">
    <location>
        <begin position="214"/>
        <end position="216"/>
    </location>
</feature>
<keyword evidence="7" id="KW-1185">Reference proteome</keyword>
<dbReference type="PROSITE" id="PS51635">
    <property type="entry name" value="PNPLA"/>
    <property type="match status" value="1"/>
</dbReference>
<dbReference type="PANTHER" id="PTHR14226">
    <property type="entry name" value="NEUROPATHY TARGET ESTERASE/SWISS CHEESE D.MELANOGASTER"/>
    <property type="match status" value="1"/>
</dbReference>
<evidence type="ECO:0000259" key="5">
    <source>
        <dbReference type="PROSITE" id="PS51635"/>
    </source>
</evidence>
<protein>
    <submittedName>
        <fullName evidence="6">Putative acylesterase/phospholipase RssA</fullName>
    </submittedName>
</protein>
<dbReference type="InterPro" id="IPR016035">
    <property type="entry name" value="Acyl_Trfase/lysoPLipase"/>
</dbReference>
<keyword evidence="2 4" id="KW-0442">Lipid degradation</keyword>
<feature type="short sequence motif" description="GXSXG" evidence="4">
    <location>
        <begin position="45"/>
        <end position="49"/>
    </location>
</feature>
<comment type="caution">
    <text evidence="6">The sequence shown here is derived from an EMBL/GenBank/DDBJ whole genome shotgun (WGS) entry which is preliminary data.</text>
</comment>
<evidence type="ECO:0000313" key="6">
    <source>
        <dbReference type="EMBL" id="TCV02078.1"/>
    </source>
</evidence>
<dbReference type="InterPro" id="IPR002641">
    <property type="entry name" value="PNPLA_dom"/>
</dbReference>
<feature type="short sequence motif" description="GXGXXG" evidence="4">
    <location>
        <begin position="12"/>
        <end position="17"/>
    </location>
</feature>
<evidence type="ECO:0000256" key="2">
    <source>
        <dbReference type="ARBA" id="ARBA00022963"/>
    </source>
</evidence>
<dbReference type="Gene3D" id="3.40.1090.10">
    <property type="entry name" value="Cytosolic phospholipase A2 catalytic domain"/>
    <property type="match status" value="2"/>
</dbReference>
<dbReference type="OrthoDB" id="9798773at2"/>
<feature type="active site" description="Proton acceptor" evidence="4">
    <location>
        <position position="214"/>
    </location>
</feature>
<proteinExistence type="predicted"/>
<evidence type="ECO:0000256" key="1">
    <source>
        <dbReference type="ARBA" id="ARBA00022801"/>
    </source>
</evidence>
<reference evidence="6 7" key="1">
    <citation type="submission" date="2019-03" db="EMBL/GenBank/DDBJ databases">
        <title>Genomic Encyclopedia of Type Strains, Phase IV (KMG-IV): sequencing the most valuable type-strain genomes for metagenomic binning, comparative biology and taxonomic classification.</title>
        <authorList>
            <person name="Goeker M."/>
        </authorList>
    </citation>
    <scope>NUCLEOTIDE SEQUENCE [LARGE SCALE GENOMIC DNA]</scope>
    <source>
        <strain evidence="6 7">DSM 654</strain>
    </source>
</reference>
<sequence length="415" mass="45342">MSQPKIGLALAGGGPLGAIYEVGALCALEEAIDGLDFTACDGYIGVSAGGFIAAGLANGMTPRQLCAAFIENTAEPPDRFDPADLLEPAWREFGQRLRQLPALLAHAAREVLFEGRSLLGAIERLGRVLPTGLLSSERFGEALTRVFAVPGRSNDFRKLRRPLVLVATDLDSGEAVPFGTPGWDHVPISSAVQASAALPGLFPPVEIDGHHFVDGALKKTLHASVLLDRGLDLLICLNPLVPYASDRHSPAREDRSRRARDLARKLGRPGGRWLRPGIPRLVDGGLPLVLSQTFRSLIHSRLALGLKGYELTHPQTDILLFEPDPHDAEFFMANTFSYSQRRHLAEHAYQATRQLLRERAVTLKPRLAAVGLVLREDLLSDLEARLLPVPGETGVDQALRTLRRSLTVLERRKRR</sequence>
<dbReference type="GO" id="GO:0016787">
    <property type="term" value="F:hydrolase activity"/>
    <property type="evidence" value="ECO:0007669"/>
    <property type="project" value="UniProtKB-UniRule"/>
</dbReference>
<dbReference type="EMBL" id="SMBU01000005">
    <property type="protein sequence ID" value="TCV02078.1"/>
    <property type="molecule type" value="Genomic_DNA"/>
</dbReference>